<protein>
    <submittedName>
        <fullName evidence="10">Exo 1,3/1,4-beta-D-glucan glucohydrolase</fullName>
    </submittedName>
</protein>
<dbReference type="AlphaFoldDB" id="A0A975G3G0"/>
<dbReference type="InterPro" id="IPR036962">
    <property type="entry name" value="Glyco_hydro_3_N_sf"/>
</dbReference>
<feature type="domain" description="Glycoside hydrolase family 3 N-terminal" evidence="7">
    <location>
        <begin position="58"/>
        <end position="377"/>
    </location>
</feature>
<evidence type="ECO:0000256" key="3">
    <source>
        <dbReference type="ARBA" id="ARBA00023295"/>
    </source>
</evidence>
<feature type="chain" id="PRO_5037838229" evidence="6">
    <location>
        <begin position="25"/>
        <end position="825"/>
    </location>
</feature>
<dbReference type="PANTHER" id="PTHR30620">
    <property type="entry name" value="PERIPLASMIC BETA-GLUCOSIDASE-RELATED"/>
    <property type="match status" value="1"/>
</dbReference>
<accession>A0A975G3G0</accession>
<feature type="domain" description="ExoP galactose-binding-like" evidence="9">
    <location>
        <begin position="660"/>
        <end position="813"/>
    </location>
</feature>
<evidence type="ECO:0000259" key="9">
    <source>
        <dbReference type="Pfam" id="PF18559"/>
    </source>
</evidence>
<evidence type="ECO:0000313" key="11">
    <source>
        <dbReference type="Proteomes" id="UP000676409"/>
    </source>
</evidence>
<organism evidence="10 11">
    <name type="scientific">Phenylobacterium montanum</name>
    <dbReference type="NCBI Taxonomy" id="2823693"/>
    <lineage>
        <taxon>Bacteria</taxon>
        <taxon>Pseudomonadati</taxon>
        <taxon>Pseudomonadota</taxon>
        <taxon>Alphaproteobacteria</taxon>
        <taxon>Caulobacterales</taxon>
        <taxon>Caulobacteraceae</taxon>
        <taxon>Phenylobacterium</taxon>
    </lineage>
</organism>
<keyword evidence="2 4" id="KW-0378">Hydrolase</keyword>
<keyword evidence="11" id="KW-1185">Reference proteome</keyword>
<dbReference type="SUPFAM" id="SSF52279">
    <property type="entry name" value="Beta-D-glucan exohydrolase, C-terminal domain"/>
    <property type="match status" value="1"/>
</dbReference>
<evidence type="ECO:0000256" key="1">
    <source>
        <dbReference type="ARBA" id="ARBA00005336"/>
    </source>
</evidence>
<evidence type="ECO:0000259" key="7">
    <source>
        <dbReference type="Pfam" id="PF00933"/>
    </source>
</evidence>
<dbReference type="InterPro" id="IPR041443">
    <property type="entry name" value="Exop_C"/>
</dbReference>
<dbReference type="KEGG" id="caul:KCG34_08010"/>
<dbReference type="GO" id="GO:0009251">
    <property type="term" value="P:glucan catabolic process"/>
    <property type="evidence" value="ECO:0007669"/>
    <property type="project" value="TreeGrafter"/>
</dbReference>
<dbReference type="SUPFAM" id="SSF51445">
    <property type="entry name" value="(Trans)glycosidases"/>
    <property type="match status" value="1"/>
</dbReference>
<dbReference type="InterPro" id="IPR019800">
    <property type="entry name" value="Glyco_hydro_3_AS"/>
</dbReference>
<dbReference type="Proteomes" id="UP000676409">
    <property type="component" value="Chromosome"/>
</dbReference>
<dbReference type="Pfam" id="PF01915">
    <property type="entry name" value="Glyco_hydro_3_C"/>
    <property type="match status" value="1"/>
</dbReference>
<dbReference type="Pfam" id="PF18559">
    <property type="entry name" value="Exop_C"/>
    <property type="match status" value="1"/>
</dbReference>
<comment type="similarity">
    <text evidence="1 4">Belongs to the glycosyl hydrolase 3 family.</text>
</comment>
<evidence type="ECO:0000256" key="2">
    <source>
        <dbReference type="ARBA" id="ARBA00022801"/>
    </source>
</evidence>
<dbReference type="PANTHER" id="PTHR30620:SF77">
    <property type="entry name" value="LYSOSOMAL BETA GLUCOSIDASE-LIKE"/>
    <property type="match status" value="1"/>
</dbReference>
<dbReference type="InterPro" id="IPR036881">
    <property type="entry name" value="Glyco_hydro_3_C_sf"/>
</dbReference>
<dbReference type="InterPro" id="IPR051915">
    <property type="entry name" value="Cellulose_Degrad_GH3"/>
</dbReference>
<dbReference type="InterPro" id="IPR001764">
    <property type="entry name" value="Glyco_hydro_3_N"/>
</dbReference>
<dbReference type="Pfam" id="PF00933">
    <property type="entry name" value="Glyco_hydro_3"/>
    <property type="match status" value="1"/>
</dbReference>
<evidence type="ECO:0000256" key="6">
    <source>
        <dbReference type="SAM" id="SignalP"/>
    </source>
</evidence>
<dbReference type="InterPro" id="IPR017853">
    <property type="entry name" value="GH"/>
</dbReference>
<keyword evidence="3 4" id="KW-0326">Glycosidase</keyword>
<dbReference type="InterPro" id="IPR002772">
    <property type="entry name" value="Glyco_hydro_3_C"/>
</dbReference>
<dbReference type="GO" id="GO:0008422">
    <property type="term" value="F:beta-glucosidase activity"/>
    <property type="evidence" value="ECO:0007669"/>
    <property type="project" value="TreeGrafter"/>
</dbReference>
<feature type="region of interest" description="Disordered" evidence="5">
    <location>
        <begin position="385"/>
        <end position="405"/>
    </location>
</feature>
<feature type="domain" description="Glycoside hydrolase family 3 C-terminal" evidence="8">
    <location>
        <begin position="418"/>
        <end position="625"/>
    </location>
</feature>
<dbReference type="PRINTS" id="PR00133">
    <property type="entry name" value="GLHYDRLASE3"/>
</dbReference>
<dbReference type="EMBL" id="CP073078">
    <property type="protein sequence ID" value="QUD89802.1"/>
    <property type="molecule type" value="Genomic_DNA"/>
</dbReference>
<dbReference type="PROSITE" id="PS00775">
    <property type="entry name" value="GLYCOSYL_HYDROL_F3"/>
    <property type="match status" value="1"/>
</dbReference>
<proteinExistence type="inferred from homology"/>
<evidence type="ECO:0000313" key="10">
    <source>
        <dbReference type="EMBL" id="QUD89802.1"/>
    </source>
</evidence>
<gene>
    <name evidence="10" type="ORF">KCG34_08010</name>
</gene>
<dbReference type="Gene3D" id="3.40.50.1700">
    <property type="entry name" value="Glycoside hydrolase family 3 C-terminal domain"/>
    <property type="match status" value="1"/>
</dbReference>
<name>A0A975G3G0_9CAUL</name>
<feature type="signal peptide" evidence="6">
    <location>
        <begin position="1"/>
        <end position="24"/>
    </location>
</feature>
<evidence type="ECO:0000256" key="5">
    <source>
        <dbReference type="SAM" id="MobiDB-lite"/>
    </source>
</evidence>
<dbReference type="RefSeq" id="WP_211939854.1">
    <property type="nucleotide sequence ID" value="NZ_CP073078.1"/>
</dbReference>
<evidence type="ECO:0000259" key="8">
    <source>
        <dbReference type="Pfam" id="PF01915"/>
    </source>
</evidence>
<sequence length="825" mass="86512">MRRIRSALLAVTSSLALCAAPALAQSPAPAWPRAERPVRADDAKVEARVRSILSRMSLEQKVGQMIQGEIKAITPEEAGAYYLGSILNGGGSPPDGHAHASIDDWRSLADRFRAESLKGGGVPILWGTDAVHGHNNMFGAVLFPHNIALGAANDPGLTEQIGRAVAADVRSSGIDWAFAPTVAVADNPRWGRTYESFSEDPAIVRRLAEAMVRGLQGAPGAPDQFGADHVIATAKHFIGDGATRDGVDQGDAQVSEALLRDRYAAGYYGAIRADVQTVMASFSSWNGEKMHVQKHLLTDVLKDQMGFDGFVVSDWNAIGQAPGCSNFDCPAAINAGIDMIMAPSDWKAAYESLLTQAKSGAVPLSRIDDAVSRILRVKIRAGLFEEGPPSTRSGAPRTEAPGGAAERDLARQAVRESLVLLKNRGHVLPLSPTSHILVVGEAARSIPQQVGGWSLTWQGSETVNADFPGATSLLAGIEQAAKAAGGQAAFSADGRFEHRPDAAVVVFGEEPYAEGRGDVPDLAAPPQAEQALAIMKRLKAQGVPVVAVLLSGRPLYVSPELNAADAFVAAWLPGAEGEGVADMLFAGPRDFSGRLPFPWPDQPAPPKIVDGRPDHALFQIGYGLTLKGAEQGPDHVAEAPPSAARRADGRIRLYDRGALSPYRAYLGDDQDPAVAASSGESHTPSLSLVVTPADHRVQEDALKAVWRGDRPARLYLAAAEPQDLAAASAGGLSLVFEVRVEAPPAGPVRLGVDCTGACPSGLDLGPALSRAPRGGWVTIAAPLKGLLPSGPVRAPFVLAAQGPFSLEVSDVRLEAAPGGAEVLTR</sequence>
<evidence type="ECO:0000256" key="4">
    <source>
        <dbReference type="RuleBase" id="RU361161"/>
    </source>
</evidence>
<keyword evidence="6" id="KW-0732">Signal</keyword>
<dbReference type="Gene3D" id="2.60.120.430">
    <property type="entry name" value="Galactose-binding lectin"/>
    <property type="match status" value="1"/>
</dbReference>
<dbReference type="Gene3D" id="3.20.20.300">
    <property type="entry name" value="Glycoside hydrolase, family 3, N-terminal domain"/>
    <property type="match status" value="1"/>
</dbReference>
<reference evidence="10" key="1">
    <citation type="submission" date="2021-04" db="EMBL/GenBank/DDBJ databases">
        <title>The complete genome sequence of Caulobacter sp. S6.</title>
        <authorList>
            <person name="Tang Y."/>
            <person name="Ouyang W."/>
            <person name="Liu Q."/>
            <person name="Huang B."/>
            <person name="Guo Z."/>
            <person name="Lei P."/>
        </authorList>
    </citation>
    <scope>NUCLEOTIDE SEQUENCE</scope>
    <source>
        <strain evidence="10">S6</strain>
    </source>
</reference>